<gene>
    <name evidence="2" type="ORF">GGX14DRAFT_317031</name>
</gene>
<name>A0AAD6Y3C5_9AGAR</name>
<protein>
    <submittedName>
        <fullName evidence="2">Uncharacterized protein</fullName>
    </submittedName>
</protein>
<dbReference type="Proteomes" id="UP001219525">
    <property type="component" value="Unassembled WGS sequence"/>
</dbReference>
<feature type="non-terminal residue" evidence="2">
    <location>
        <position position="1"/>
    </location>
</feature>
<evidence type="ECO:0000313" key="2">
    <source>
        <dbReference type="EMBL" id="KAJ7194561.1"/>
    </source>
</evidence>
<reference evidence="2" key="1">
    <citation type="submission" date="2023-03" db="EMBL/GenBank/DDBJ databases">
        <title>Massive genome expansion in bonnet fungi (Mycena s.s.) driven by repeated elements and novel gene families across ecological guilds.</title>
        <authorList>
            <consortium name="Lawrence Berkeley National Laboratory"/>
            <person name="Harder C.B."/>
            <person name="Miyauchi S."/>
            <person name="Viragh M."/>
            <person name="Kuo A."/>
            <person name="Thoen E."/>
            <person name="Andreopoulos B."/>
            <person name="Lu D."/>
            <person name="Skrede I."/>
            <person name="Drula E."/>
            <person name="Henrissat B."/>
            <person name="Morin E."/>
            <person name="Kohler A."/>
            <person name="Barry K."/>
            <person name="LaButti K."/>
            <person name="Morin E."/>
            <person name="Salamov A."/>
            <person name="Lipzen A."/>
            <person name="Mereny Z."/>
            <person name="Hegedus B."/>
            <person name="Baldrian P."/>
            <person name="Stursova M."/>
            <person name="Weitz H."/>
            <person name="Taylor A."/>
            <person name="Grigoriev I.V."/>
            <person name="Nagy L.G."/>
            <person name="Martin F."/>
            <person name="Kauserud H."/>
        </authorList>
    </citation>
    <scope>NUCLEOTIDE SEQUENCE</scope>
    <source>
        <strain evidence="2">9144</strain>
    </source>
</reference>
<dbReference type="EMBL" id="JARJCW010000097">
    <property type="protein sequence ID" value="KAJ7194561.1"/>
    <property type="molecule type" value="Genomic_DNA"/>
</dbReference>
<evidence type="ECO:0000313" key="3">
    <source>
        <dbReference type="Proteomes" id="UP001219525"/>
    </source>
</evidence>
<dbReference type="AlphaFoldDB" id="A0AAD6Y3C5"/>
<proteinExistence type="predicted"/>
<evidence type="ECO:0000256" key="1">
    <source>
        <dbReference type="SAM" id="MobiDB-lite"/>
    </source>
</evidence>
<keyword evidence="3" id="KW-1185">Reference proteome</keyword>
<feature type="non-terminal residue" evidence="2">
    <location>
        <position position="141"/>
    </location>
</feature>
<accession>A0AAD6Y3C5</accession>
<organism evidence="2 3">
    <name type="scientific">Mycena pura</name>
    <dbReference type="NCBI Taxonomy" id="153505"/>
    <lineage>
        <taxon>Eukaryota</taxon>
        <taxon>Fungi</taxon>
        <taxon>Dikarya</taxon>
        <taxon>Basidiomycota</taxon>
        <taxon>Agaricomycotina</taxon>
        <taxon>Agaricomycetes</taxon>
        <taxon>Agaricomycetidae</taxon>
        <taxon>Agaricales</taxon>
        <taxon>Marasmiineae</taxon>
        <taxon>Mycenaceae</taxon>
        <taxon>Mycena</taxon>
    </lineage>
</organism>
<feature type="compositionally biased region" description="Basic and acidic residues" evidence="1">
    <location>
        <begin position="89"/>
        <end position="98"/>
    </location>
</feature>
<comment type="caution">
    <text evidence="2">The sequence shown here is derived from an EMBL/GenBank/DDBJ whole genome shotgun (WGS) entry which is preliminary data.</text>
</comment>
<feature type="region of interest" description="Disordered" evidence="1">
    <location>
        <begin position="44"/>
        <end position="98"/>
    </location>
</feature>
<sequence>CSYCSNELEHRDHRLAKHIASTTKCKQAPAAAWTAAHVLMAGKKGGTKRPAEDADAGIAPSAESSSVVRDPDAPLPKKKGKTQSNLDGVVDRPMTKTQEDSANRKLLRYLIHSNTAFVQADSIFLGDFTNELRPSFQIASR</sequence>